<geneLocation type="plasmid" evidence="2"/>
<dbReference type="AlphaFoldDB" id="F6G9B3"/>
<name>F6G9B3_RALS8</name>
<dbReference type="KEGG" id="rsn:RSPO_m01064"/>
<keyword evidence="1" id="KW-0812">Transmembrane</keyword>
<accession>F6G9B3</accession>
<dbReference type="GeneID" id="61365765"/>
<protein>
    <submittedName>
        <fullName evidence="1">Hypothetical transmembrane protein</fullName>
    </submittedName>
</protein>
<gene>
    <name evidence="1" type="ordered locus">RSPO_m01064</name>
</gene>
<keyword evidence="1" id="KW-0472">Membrane</keyword>
<proteinExistence type="predicted"/>
<dbReference type="Proteomes" id="UP000007953">
    <property type="component" value="Plasmid megaplasmid"/>
</dbReference>
<dbReference type="PATRIC" id="fig|1031711.3.peg.4265"/>
<sequence length="57" mass="6122">MEASFLGHPAYDVRRLTAKPTKRAVAVPGKNGRWLFYLEYVSPGVPAESTAAKSAAS</sequence>
<keyword evidence="1" id="KW-0614">Plasmid</keyword>
<organism evidence="1 2">
    <name type="scientific">Ralstonia solanacearum (strain Po82)</name>
    <dbReference type="NCBI Taxonomy" id="1031711"/>
    <lineage>
        <taxon>Bacteria</taxon>
        <taxon>Pseudomonadati</taxon>
        <taxon>Pseudomonadota</taxon>
        <taxon>Betaproteobacteria</taxon>
        <taxon>Burkholderiales</taxon>
        <taxon>Burkholderiaceae</taxon>
        <taxon>Ralstonia</taxon>
        <taxon>Ralstonia solanacearum species complex</taxon>
    </lineage>
</organism>
<evidence type="ECO:0000313" key="1">
    <source>
        <dbReference type="EMBL" id="AEG71701.1"/>
    </source>
</evidence>
<evidence type="ECO:0000313" key="2">
    <source>
        <dbReference type="Proteomes" id="UP000007953"/>
    </source>
</evidence>
<dbReference type="HOGENOM" id="CLU_2993494_0_0_4"/>
<reference evidence="1 2" key="1">
    <citation type="journal article" date="2011" name="J. Bacteriol.">
        <title>Complete genome sequence of the plant pathogen Ralstonia solanacearum strain Po82.</title>
        <authorList>
            <person name="Xu J."/>
            <person name="Zheng H.J."/>
            <person name="Liu L."/>
            <person name="Pan Z.C."/>
            <person name="Prior P."/>
            <person name="Tang B."/>
            <person name="Xu J.S."/>
            <person name="Zhang H."/>
            <person name="Tian Q."/>
            <person name="Zhang L.Q."/>
            <person name="Feng J."/>
        </authorList>
    </citation>
    <scope>NUCLEOTIDE SEQUENCE [LARGE SCALE GENOMIC DNA]</scope>
    <source>
        <strain evidence="2">Po82</strain>
    </source>
</reference>
<dbReference type="EMBL" id="CP002820">
    <property type="protein sequence ID" value="AEG71701.1"/>
    <property type="molecule type" value="Genomic_DNA"/>
</dbReference>
<dbReference type="RefSeq" id="WP_014619299.1">
    <property type="nucleotide sequence ID" value="NC_017575.1"/>
</dbReference>